<dbReference type="SUPFAM" id="SSF53850">
    <property type="entry name" value="Periplasmic binding protein-like II"/>
    <property type="match status" value="1"/>
</dbReference>
<name>A0ABS7NLV5_9RHOB</name>
<dbReference type="EMBL" id="JAHVJA010000020">
    <property type="protein sequence ID" value="MBY6142170.1"/>
    <property type="molecule type" value="Genomic_DNA"/>
</dbReference>
<dbReference type="InterPro" id="IPR000847">
    <property type="entry name" value="LysR_HTH_N"/>
</dbReference>
<evidence type="ECO:0000259" key="5">
    <source>
        <dbReference type="PROSITE" id="PS50931"/>
    </source>
</evidence>
<dbReference type="InterPro" id="IPR005119">
    <property type="entry name" value="LysR_subst-bd"/>
</dbReference>
<dbReference type="PANTHER" id="PTHR30537:SF26">
    <property type="entry name" value="GLYCINE CLEAVAGE SYSTEM TRANSCRIPTIONAL ACTIVATOR"/>
    <property type="match status" value="1"/>
</dbReference>
<dbReference type="InterPro" id="IPR058163">
    <property type="entry name" value="LysR-type_TF_proteobact-type"/>
</dbReference>
<protein>
    <submittedName>
        <fullName evidence="6">LysR family transcriptional regulator</fullName>
    </submittedName>
</protein>
<dbReference type="Gene3D" id="1.10.10.10">
    <property type="entry name" value="Winged helix-like DNA-binding domain superfamily/Winged helix DNA-binding domain"/>
    <property type="match status" value="1"/>
</dbReference>
<dbReference type="PRINTS" id="PR00039">
    <property type="entry name" value="HTHLYSR"/>
</dbReference>
<dbReference type="PANTHER" id="PTHR30537">
    <property type="entry name" value="HTH-TYPE TRANSCRIPTIONAL REGULATOR"/>
    <property type="match status" value="1"/>
</dbReference>
<keyword evidence="3" id="KW-0238">DNA-binding</keyword>
<feature type="domain" description="HTH lysR-type" evidence="5">
    <location>
        <begin position="9"/>
        <end position="66"/>
    </location>
</feature>
<dbReference type="PROSITE" id="PS50931">
    <property type="entry name" value="HTH_LYSR"/>
    <property type="match status" value="1"/>
</dbReference>
<dbReference type="Gene3D" id="3.40.190.10">
    <property type="entry name" value="Periplasmic binding protein-like II"/>
    <property type="match status" value="2"/>
</dbReference>
<keyword evidence="2" id="KW-0805">Transcription regulation</keyword>
<sequence>MTGPMRNLPQLNYLRSFEASARLLSFTAAAAELNLTQAAVSGHIRALEQFIGGPLFTRHPRSLSLTSLGTAYLPNVQQALAIVEQATDSILKSRGRQKVVISCPVSLAETWLARVVADFGTAHPDVPVTIHGRVWQDEPATIADIILTNVHSDRLSKDTICLWQDQLAIVCAPGYRVEGLPLTAPEQLLRTRLIHNLGRSEFWHGMMAHFGLGPSAVPETTHTSAFSTALALAAEGYGVAIAPESITRKYLAEGILTAPFGTSLPSPWHCTISDGSLLTSEDARCLHRFIMNAACDGVNW</sequence>
<comment type="caution">
    <text evidence="6">The sequence shown here is derived from an EMBL/GenBank/DDBJ whole genome shotgun (WGS) entry which is preliminary data.</text>
</comment>
<comment type="similarity">
    <text evidence="1">Belongs to the LysR transcriptional regulatory family.</text>
</comment>
<evidence type="ECO:0000256" key="2">
    <source>
        <dbReference type="ARBA" id="ARBA00023015"/>
    </source>
</evidence>
<keyword evidence="4" id="KW-0804">Transcription</keyword>
<keyword evidence="7" id="KW-1185">Reference proteome</keyword>
<evidence type="ECO:0000313" key="7">
    <source>
        <dbReference type="Proteomes" id="UP000766629"/>
    </source>
</evidence>
<dbReference type="InterPro" id="IPR036390">
    <property type="entry name" value="WH_DNA-bd_sf"/>
</dbReference>
<evidence type="ECO:0000256" key="4">
    <source>
        <dbReference type="ARBA" id="ARBA00023163"/>
    </source>
</evidence>
<gene>
    <name evidence="6" type="ORF">KUV26_22300</name>
</gene>
<dbReference type="Proteomes" id="UP000766629">
    <property type="component" value="Unassembled WGS sequence"/>
</dbReference>
<proteinExistence type="inferred from homology"/>
<dbReference type="Pfam" id="PF00126">
    <property type="entry name" value="HTH_1"/>
    <property type="match status" value="1"/>
</dbReference>
<organism evidence="6 7">
    <name type="scientific">Leisingera daeponensis</name>
    <dbReference type="NCBI Taxonomy" id="405746"/>
    <lineage>
        <taxon>Bacteria</taxon>
        <taxon>Pseudomonadati</taxon>
        <taxon>Pseudomonadota</taxon>
        <taxon>Alphaproteobacteria</taxon>
        <taxon>Rhodobacterales</taxon>
        <taxon>Roseobacteraceae</taxon>
        <taxon>Leisingera</taxon>
    </lineage>
</organism>
<dbReference type="Pfam" id="PF03466">
    <property type="entry name" value="LysR_substrate"/>
    <property type="match status" value="1"/>
</dbReference>
<evidence type="ECO:0000256" key="1">
    <source>
        <dbReference type="ARBA" id="ARBA00009437"/>
    </source>
</evidence>
<dbReference type="RefSeq" id="WP_222510087.1">
    <property type="nucleotide sequence ID" value="NZ_JAHVJA010000020.1"/>
</dbReference>
<dbReference type="InterPro" id="IPR036388">
    <property type="entry name" value="WH-like_DNA-bd_sf"/>
</dbReference>
<accession>A0ABS7NLV5</accession>
<reference evidence="6 7" key="1">
    <citation type="submission" date="2021-06" db="EMBL/GenBank/DDBJ databases">
        <title>50 bacteria genomes isolated from Dapeng, Shenzhen, China.</title>
        <authorList>
            <person name="Zheng W."/>
            <person name="Yu S."/>
            <person name="Huang Y."/>
        </authorList>
    </citation>
    <scope>NUCLEOTIDE SEQUENCE [LARGE SCALE GENOMIC DNA]</scope>
    <source>
        <strain evidence="6 7">DP1N14-2</strain>
    </source>
</reference>
<evidence type="ECO:0000313" key="6">
    <source>
        <dbReference type="EMBL" id="MBY6142170.1"/>
    </source>
</evidence>
<dbReference type="SUPFAM" id="SSF46785">
    <property type="entry name" value="Winged helix' DNA-binding domain"/>
    <property type="match status" value="1"/>
</dbReference>
<evidence type="ECO:0000256" key="3">
    <source>
        <dbReference type="ARBA" id="ARBA00023125"/>
    </source>
</evidence>